<evidence type="ECO:0000256" key="4">
    <source>
        <dbReference type="ARBA" id="ARBA00022723"/>
    </source>
</evidence>
<dbReference type="PANTHER" id="PTHR32303">
    <property type="entry name" value="QUINOPROTEIN ALCOHOL DEHYDROGENASE (CYTOCHROME C)"/>
    <property type="match status" value="1"/>
</dbReference>
<dbReference type="CDD" id="cd10280">
    <property type="entry name" value="PQQ_mGDH"/>
    <property type="match status" value="1"/>
</dbReference>
<dbReference type="InterPro" id="IPR011047">
    <property type="entry name" value="Quinoprotein_ADH-like_sf"/>
</dbReference>
<dbReference type="SUPFAM" id="SSF46626">
    <property type="entry name" value="Cytochrome c"/>
    <property type="match status" value="1"/>
</dbReference>
<dbReference type="KEGG" id="add:HUW48_12280"/>
<keyword evidence="11" id="KW-1185">Reference proteome</keyword>
<evidence type="ECO:0000256" key="5">
    <source>
        <dbReference type="ARBA" id="ARBA00022729"/>
    </source>
</evidence>
<evidence type="ECO:0000313" key="11">
    <source>
        <dbReference type="Proteomes" id="UP000514509"/>
    </source>
</evidence>
<keyword evidence="5" id="KW-0732">Signal</keyword>
<dbReference type="InterPro" id="IPR018391">
    <property type="entry name" value="PQQ_b-propeller_rpt"/>
</dbReference>
<comment type="cofactor">
    <cofactor evidence="1">
        <name>pyrroloquinoline quinone</name>
        <dbReference type="ChEBI" id="CHEBI:58442"/>
    </cofactor>
</comment>
<dbReference type="InterPro" id="IPR002372">
    <property type="entry name" value="PQQ_rpt_dom"/>
</dbReference>
<dbReference type="Gene3D" id="2.140.10.10">
    <property type="entry name" value="Quinoprotein alcohol dehydrogenase-like superfamily"/>
    <property type="match status" value="2"/>
</dbReference>
<evidence type="ECO:0000256" key="8">
    <source>
        <dbReference type="PROSITE-ProRule" id="PRU00433"/>
    </source>
</evidence>
<dbReference type="GO" id="GO:0046872">
    <property type="term" value="F:metal ion binding"/>
    <property type="evidence" value="ECO:0007669"/>
    <property type="project" value="UniProtKB-KW"/>
</dbReference>
<proteinExistence type="inferred from homology"/>
<name>A0A7L7L7M1_9BACT</name>
<dbReference type="GO" id="GO:0009055">
    <property type="term" value="F:electron transfer activity"/>
    <property type="evidence" value="ECO:0007669"/>
    <property type="project" value="InterPro"/>
</dbReference>
<dbReference type="Gene3D" id="1.10.760.10">
    <property type="entry name" value="Cytochrome c-like domain"/>
    <property type="match status" value="1"/>
</dbReference>
<dbReference type="AlphaFoldDB" id="A0A7L7L7M1"/>
<keyword evidence="4 8" id="KW-0479">Metal-binding</keyword>
<protein>
    <submittedName>
        <fullName evidence="10">PQQ-binding-like beta-propeller repeat protein</fullName>
    </submittedName>
</protein>
<evidence type="ECO:0000256" key="1">
    <source>
        <dbReference type="ARBA" id="ARBA00001931"/>
    </source>
</evidence>
<dbReference type="GO" id="GO:0016020">
    <property type="term" value="C:membrane"/>
    <property type="evidence" value="ECO:0007669"/>
    <property type="project" value="InterPro"/>
</dbReference>
<dbReference type="Proteomes" id="UP000514509">
    <property type="component" value="Chromosome"/>
</dbReference>
<dbReference type="GO" id="GO:0048038">
    <property type="term" value="F:quinone binding"/>
    <property type="evidence" value="ECO:0007669"/>
    <property type="project" value="InterPro"/>
</dbReference>
<dbReference type="InterPro" id="IPR017511">
    <property type="entry name" value="PQQ_mDH"/>
</dbReference>
<dbReference type="PANTHER" id="PTHR32303:SF4">
    <property type="entry name" value="QUINOPROTEIN GLUCOSE DEHYDROGENASE"/>
    <property type="match status" value="1"/>
</dbReference>
<dbReference type="GO" id="GO:0020037">
    <property type="term" value="F:heme binding"/>
    <property type="evidence" value="ECO:0007669"/>
    <property type="project" value="InterPro"/>
</dbReference>
<dbReference type="EMBL" id="CP055153">
    <property type="protein sequence ID" value="QMU28763.1"/>
    <property type="molecule type" value="Genomic_DNA"/>
</dbReference>
<dbReference type="Pfam" id="PF13442">
    <property type="entry name" value="Cytochrome_CBB3"/>
    <property type="match status" value="1"/>
</dbReference>
<feature type="domain" description="Cytochrome c" evidence="9">
    <location>
        <begin position="472"/>
        <end position="549"/>
    </location>
</feature>
<evidence type="ECO:0000259" key="9">
    <source>
        <dbReference type="PROSITE" id="PS51007"/>
    </source>
</evidence>
<dbReference type="RefSeq" id="WP_182415946.1">
    <property type="nucleotide sequence ID" value="NZ_CP055153.1"/>
</dbReference>
<dbReference type="Pfam" id="PF01011">
    <property type="entry name" value="PQQ"/>
    <property type="match status" value="2"/>
</dbReference>
<keyword evidence="3 8" id="KW-0349">Heme</keyword>
<reference evidence="10 11" key="1">
    <citation type="submission" date="2020-06" db="EMBL/GenBank/DDBJ databases">
        <authorList>
            <person name="Hwang Y.J."/>
        </authorList>
    </citation>
    <scope>NUCLEOTIDE SEQUENCE [LARGE SCALE GENOMIC DNA]</scope>
    <source>
        <strain evidence="10 11">KUDC8001</strain>
    </source>
</reference>
<evidence type="ECO:0000313" key="10">
    <source>
        <dbReference type="EMBL" id="QMU28763.1"/>
    </source>
</evidence>
<evidence type="ECO:0000256" key="7">
    <source>
        <dbReference type="ARBA" id="ARBA00023004"/>
    </source>
</evidence>
<sequence length="701" mass="76246">MKRFTYSALLLTVGLLSLTEKPATTDWPEYNGGPDRNHFSPLTQLNPSNVAGLKVAWEYASGGVDTLKNNTQIQCNPLIIDGVLYGVSAGSQAFALDAATGKELWKTAFTDNTFAMNSRGVTYWTNGREARIFFAYGALLYALDARTGKPVPSFGKEGKINLKDGLARPGADDYVVSNTPGVVYKNLLIMGHRVSEIAPALPGDVRAYDLRTGRLAWTFHTIPHPGEYGADTWPKDGYLNFGGANNWMGMAIDRQRGIVYVPTGTAAFDLYGSNRPGQNLFGNSLVALDASTGKRLWHFQTIHHDIWDRDIPAPPNLFTVVHEGKKVDAVSVLSKQGFLFVFDRVTGKPLFPIEERPMPASSVPGEQAWPTQPIPLKPAPFTRQSFSESDINDFVTDRDTVVAQLRRWQSGKEFIPLPLSPNRTVFFPGTDGGAQWGGAAVDEEGIMYVPSKQIPVTMGLVPTPESSLSAGVVNRTGSQLYQTHCASCHGQNREGSHDGSYPTLAGISKKRNETSVAQVVAKGQGMMPAFTNLKEAERKAIVDFLFGKTTSVASKASLNTAPYHHTGFTRWYDRAGYPVSRPPWGTLTAIDMNTGEHRWQVPLGEYPELVAKGLPPTGTDNYGAPAVTAGGLLFIASSRDELIRAFDRKTGRELWRAKLPAAGYASPSTYAVNGKQYVVIACGGGKLKTKSGDRYVAFALP</sequence>
<reference evidence="10 11" key="2">
    <citation type="submission" date="2020-08" db="EMBL/GenBank/DDBJ databases">
        <title>Adhaeribacter dokdonensis sp. nov., isolated from the rhizosphere of Elymus tsukushiensis, a plant native to the Dokdo Islands, Republic of Korea.</title>
        <authorList>
            <person name="Ghim S.Y."/>
        </authorList>
    </citation>
    <scope>NUCLEOTIDE SEQUENCE [LARGE SCALE GENOMIC DNA]</scope>
    <source>
        <strain evidence="10 11">KUDC8001</strain>
    </source>
</reference>
<evidence type="ECO:0000256" key="2">
    <source>
        <dbReference type="ARBA" id="ARBA00008156"/>
    </source>
</evidence>
<dbReference type="GO" id="GO:0008876">
    <property type="term" value="F:quinoprotein glucose dehydrogenase activity"/>
    <property type="evidence" value="ECO:0007669"/>
    <property type="project" value="TreeGrafter"/>
</dbReference>
<accession>A0A7L7L7M1</accession>
<dbReference type="SUPFAM" id="SSF50998">
    <property type="entry name" value="Quinoprotein alcohol dehydrogenase-like"/>
    <property type="match status" value="1"/>
</dbReference>
<evidence type="ECO:0000256" key="6">
    <source>
        <dbReference type="ARBA" id="ARBA00023002"/>
    </source>
</evidence>
<gene>
    <name evidence="10" type="ORF">HUW48_12280</name>
</gene>
<dbReference type="InterPro" id="IPR036909">
    <property type="entry name" value="Cyt_c-like_dom_sf"/>
</dbReference>
<dbReference type="InterPro" id="IPR009056">
    <property type="entry name" value="Cyt_c-like_dom"/>
</dbReference>
<dbReference type="SMART" id="SM00564">
    <property type="entry name" value="PQQ"/>
    <property type="match status" value="6"/>
</dbReference>
<keyword evidence="7 8" id="KW-0408">Iron</keyword>
<dbReference type="PROSITE" id="PS51007">
    <property type="entry name" value="CYTC"/>
    <property type="match status" value="1"/>
</dbReference>
<keyword evidence="6" id="KW-0560">Oxidoreductase</keyword>
<organism evidence="10 11">
    <name type="scientific">Adhaeribacter radiodurans</name>
    <dbReference type="NCBI Taxonomy" id="2745197"/>
    <lineage>
        <taxon>Bacteria</taxon>
        <taxon>Pseudomonadati</taxon>
        <taxon>Bacteroidota</taxon>
        <taxon>Cytophagia</taxon>
        <taxon>Cytophagales</taxon>
        <taxon>Hymenobacteraceae</taxon>
        <taxon>Adhaeribacter</taxon>
    </lineage>
</organism>
<comment type="similarity">
    <text evidence="2">Belongs to the bacterial PQQ dehydrogenase family.</text>
</comment>
<evidence type="ECO:0000256" key="3">
    <source>
        <dbReference type="ARBA" id="ARBA00022617"/>
    </source>
</evidence>